<dbReference type="AlphaFoldDB" id="A0A6H5G0A6"/>
<protein>
    <submittedName>
        <fullName evidence="2">Uncharacterized protein</fullName>
    </submittedName>
</protein>
<evidence type="ECO:0000313" key="2">
    <source>
        <dbReference type="EMBL" id="CAA9995018.1"/>
    </source>
</evidence>
<evidence type="ECO:0000256" key="1">
    <source>
        <dbReference type="SAM" id="MobiDB-lite"/>
    </source>
</evidence>
<sequence>MSSGLRRQRERRAASIRRNNRRLRVGIGSAQLGRTADQPMNGKVCEETSQSNLA</sequence>
<feature type="region of interest" description="Disordered" evidence="1">
    <location>
        <begin position="1"/>
        <end position="54"/>
    </location>
</feature>
<accession>A0A6H5G0A6</accession>
<feature type="compositionally biased region" description="Basic residues" evidence="1">
    <location>
        <begin position="1"/>
        <end position="24"/>
    </location>
</feature>
<keyword evidence="3" id="KW-1185">Reference proteome</keyword>
<gene>
    <name evidence="2" type="ORF">NTEN_LOCUS1809</name>
</gene>
<organism evidence="2 3">
    <name type="scientific">Nesidiocoris tenuis</name>
    <dbReference type="NCBI Taxonomy" id="355587"/>
    <lineage>
        <taxon>Eukaryota</taxon>
        <taxon>Metazoa</taxon>
        <taxon>Ecdysozoa</taxon>
        <taxon>Arthropoda</taxon>
        <taxon>Hexapoda</taxon>
        <taxon>Insecta</taxon>
        <taxon>Pterygota</taxon>
        <taxon>Neoptera</taxon>
        <taxon>Paraneoptera</taxon>
        <taxon>Hemiptera</taxon>
        <taxon>Heteroptera</taxon>
        <taxon>Panheteroptera</taxon>
        <taxon>Cimicomorpha</taxon>
        <taxon>Miridae</taxon>
        <taxon>Dicyphina</taxon>
        <taxon>Nesidiocoris</taxon>
    </lineage>
</organism>
<dbReference type="EMBL" id="CADCXU010002893">
    <property type="protein sequence ID" value="CAA9995018.1"/>
    <property type="molecule type" value="Genomic_DNA"/>
</dbReference>
<dbReference type="Proteomes" id="UP000479000">
    <property type="component" value="Unassembled WGS sequence"/>
</dbReference>
<reference evidence="2 3" key="1">
    <citation type="submission" date="2020-02" db="EMBL/GenBank/DDBJ databases">
        <authorList>
            <person name="Ferguson B K."/>
        </authorList>
    </citation>
    <scope>NUCLEOTIDE SEQUENCE [LARGE SCALE GENOMIC DNA]</scope>
</reference>
<name>A0A6H5G0A6_9HEMI</name>
<evidence type="ECO:0000313" key="3">
    <source>
        <dbReference type="Proteomes" id="UP000479000"/>
    </source>
</evidence>
<feature type="non-terminal residue" evidence="2">
    <location>
        <position position="54"/>
    </location>
</feature>
<proteinExistence type="predicted"/>